<evidence type="ECO:0008006" key="15">
    <source>
        <dbReference type="Google" id="ProtNLM"/>
    </source>
</evidence>
<keyword evidence="6 9" id="KW-1133">Transmembrane helix</keyword>
<feature type="transmembrane region" description="Helical" evidence="9">
    <location>
        <begin position="377"/>
        <end position="398"/>
    </location>
</feature>
<dbReference type="GO" id="GO:0006825">
    <property type="term" value="P:copper ion transport"/>
    <property type="evidence" value="ECO:0007669"/>
    <property type="project" value="InterPro"/>
</dbReference>
<feature type="signal peptide" evidence="10">
    <location>
        <begin position="1"/>
        <end position="25"/>
    </location>
</feature>
<dbReference type="GO" id="GO:0042597">
    <property type="term" value="C:periplasmic space"/>
    <property type="evidence" value="ECO:0007669"/>
    <property type="project" value="InterPro"/>
</dbReference>
<feature type="transmembrane region" description="Helical" evidence="9">
    <location>
        <begin position="179"/>
        <end position="202"/>
    </location>
</feature>
<evidence type="ECO:0000313" key="13">
    <source>
        <dbReference type="EMBL" id="GGH86112.1"/>
    </source>
</evidence>
<organism evidence="13 14">
    <name type="scientific">Pullulanibacillus pueri</name>
    <dbReference type="NCBI Taxonomy" id="1437324"/>
    <lineage>
        <taxon>Bacteria</taxon>
        <taxon>Bacillati</taxon>
        <taxon>Bacillota</taxon>
        <taxon>Bacilli</taxon>
        <taxon>Bacillales</taxon>
        <taxon>Sporolactobacillaceae</taxon>
        <taxon>Pullulanibacillus</taxon>
    </lineage>
</organism>
<dbReference type="InterPro" id="IPR014756">
    <property type="entry name" value="Ig_E-set"/>
</dbReference>
<dbReference type="Gene3D" id="2.60.40.1220">
    <property type="match status" value="1"/>
</dbReference>
<dbReference type="InterPro" id="IPR008457">
    <property type="entry name" value="Cu-R_CopD_dom"/>
</dbReference>
<evidence type="ECO:0000313" key="14">
    <source>
        <dbReference type="Proteomes" id="UP000656813"/>
    </source>
</evidence>
<keyword evidence="4" id="KW-0479">Metal-binding</keyword>
<evidence type="ECO:0000256" key="1">
    <source>
        <dbReference type="ARBA" id="ARBA00004651"/>
    </source>
</evidence>
<evidence type="ECO:0000256" key="10">
    <source>
        <dbReference type="SAM" id="SignalP"/>
    </source>
</evidence>
<keyword evidence="14" id="KW-1185">Reference proteome</keyword>
<dbReference type="Proteomes" id="UP000656813">
    <property type="component" value="Unassembled WGS sequence"/>
</dbReference>
<proteinExistence type="predicted"/>
<evidence type="ECO:0000256" key="4">
    <source>
        <dbReference type="ARBA" id="ARBA00022723"/>
    </source>
</evidence>
<feature type="transmembrane region" description="Helical" evidence="9">
    <location>
        <begin position="247"/>
        <end position="266"/>
    </location>
</feature>
<keyword evidence="7" id="KW-0186">Copper</keyword>
<dbReference type="InterPro" id="IPR032694">
    <property type="entry name" value="CopC/D"/>
</dbReference>
<dbReference type="Pfam" id="PF04234">
    <property type="entry name" value="CopC"/>
    <property type="match status" value="1"/>
</dbReference>
<dbReference type="SUPFAM" id="SSF81296">
    <property type="entry name" value="E set domains"/>
    <property type="match status" value="1"/>
</dbReference>
<feature type="transmembrane region" description="Helical" evidence="9">
    <location>
        <begin position="149"/>
        <end position="167"/>
    </location>
</feature>
<dbReference type="InterPro" id="IPR014755">
    <property type="entry name" value="Cu-Rt/internalin_Ig-like"/>
</dbReference>
<dbReference type="InterPro" id="IPR007348">
    <property type="entry name" value="CopC_dom"/>
</dbReference>
<reference evidence="13" key="2">
    <citation type="submission" date="2020-09" db="EMBL/GenBank/DDBJ databases">
        <authorList>
            <person name="Sun Q."/>
            <person name="Zhou Y."/>
        </authorList>
    </citation>
    <scope>NUCLEOTIDE SEQUENCE</scope>
    <source>
        <strain evidence="13">CGMCC 1.12777</strain>
    </source>
</reference>
<accession>A0A8J3ENB5</accession>
<evidence type="ECO:0000256" key="7">
    <source>
        <dbReference type="ARBA" id="ARBA00023008"/>
    </source>
</evidence>
<dbReference type="GO" id="GO:0005886">
    <property type="term" value="C:plasma membrane"/>
    <property type="evidence" value="ECO:0007669"/>
    <property type="project" value="UniProtKB-SubCell"/>
</dbReference>
<dbReference type="GO" id="GO:0046688">
    <property type="term" value="P:response to copper ion"/>
    <property type="evidence" value="ECO:0007669"/>
    <property type="project" value="InterPro"/>
</dbReference>
<dbReference type="Pfam" id="PF05425">
    <property type="entry name" value="CopD"/>
    <property type="match status" value="1"/>
</dbReference>
<feature type="domain" description="Copper resistance protein D" evidence="12">
    <location>
        <begin position="306"/>
        <end position="398"/>
    </location>
</feature>
<feature type="transmembrane region" description="Helical" evidence="9">
    <location>
        <begin position="272"/>
        <end position="293"/>
    </location>
</feature>
<evidence type="ECO:0000259" key="11">
    <source>
        <dbReference type="Pfam" id="PF04234"/>
    </source>
</evidence>
<comment type="subcellular location">
    <subcellularLocation>
        <location evidence="1">Cell membrane</location>
        <topology evidence="1">Multi-pass membrane protein</topology>
    </subcellularLocation>
</comment>
<dbReference type="GO" id="GO:0005507">
    <property type="term" value="F:copper ion binding"/>
    <property type="evidence" value="ECO:0007669"/>
    <property type="project" value="InterPro"/>
</dbReference>
<keyword evidence="8 9" id="KW-0472">Membrane</keyword>
<dbReference type="AlphaFoldDB" id="A0A8J3ENB5"/>
<evidence type="ECO:0000256" key="6">
    <source>
        <dbReference type="ARBA" id="ARBA00022989"/>
    </source>
</evidence>
<feature type="transmembrane region" description="Helical" evidence="9">
    <location>
        <begin position="214"/>
        <end position="238"/>
    </location>
</feature>
<dbReference type="RefSeq" id="WP_188498496.1">
    <property type="nucleotide sequence ID" value="NZ_BMFV01000030.1"/>
</dbReference>
<keyword evidence="5 10" id="KW-0732">Signal</keyword>
<evidence type="ECO:0000256" key="5">
    <source>
        <dbReference type="ARBA" id="ARBA00022729"/>
    </source>
</evidence>
<evidence type="ECO:0000256" key="3">
    <source>
        <dbReference type="ARBA" id="ARBA00022692"/>
    </source>
</evidence>
<sequence length="521" mass="58515">MTINKKIFGFIIILLCFVFSQQASAHAVLLEATPGENAHLQKAPEEIRLTFNERLQDELYYIKVYDQESHQVSKKTTKLSINHKELSVKLPLLSQGTYTVVYHVISADSHPVEASYHFTVGQASASGQAAPSITNEHQHGGLQSYLLNGFYYFFFLAILGWLLIGIIRPLSIKEQRRSWFMSLSYFFSFVCILLSLSELLASTSGIDSRQLTDFFLHTSTGIVAGLRVILAILGLFLLQRNRWLDSLWFIAFLFIESYSGHAVTFSPAPLTVVLDALHLIAAAFWVGGLIYIVSHIRVNKKSLEGFLPFFSKGAFISIIVLILTGIVSTLLFLPHISAIIESSWGKLLMLKVIIVLLVVIIASIVRKRINMSHFSSFSKWFAVDLIMMLSIVFIVGFLTHMSPFPSNEPLDWQATKHHFSVDLTLAPKNPGVENTFELTVTDPHQEIQEVHLVVKDVQNGTPLEIPLKTASHTKQATNPLAYQASGPYLPHSGKYEIEVQILNQHDDYTVLNKTITVFKIK</sequence>
<evidence type="ECO:0000256" key="8">
    <source>
        <dbReference type="ARBA" id="ARBA00023136"/>
    </source>
</evidence>
<gene>
    <name evidence="13" type="ORF">GCM10007096_33060</name>
</gene>
<evidence type="ECO:0000259" key="12">
    <source>
        <dbReference type="Pfam" id="PF05425"/>
    </source>
</evidence>
<evidence type="ECO:0000256" key="9">
    <source>
        <dbReference type="SAM" id="Phobius"/>
    </source>
</evidence>
<keyword evidence="2" id="KW-1003">Cell membrane</keyword>
<dbReference type="PANTHER" id="PTHR34820:SF4">
    <property type="entry name" value="INNER MEMBRANE PROTEIN YEBZ"/>
    <property type="match status" value="1"/>
</dbReference>
<feature type="chain" id="PRO_5035308900" description="Copper resistance protein CopC" evidence="10">
    <location>
        <begin position="26"/>
        <end position="521"/>
    </location>
</feature>
<protein>
    <recommendedName>
        <fullName evidence="15">Copper resistance protein CopC</fullName>
    </recommendedName>
</protein>
<dbReference type="EMBL" id="BMFV01000030">
    <property type="protein sequence ID" value="GGH86112.1"/>
    <property type="molecule type" value="Genomic_DNA"/>
</dbReference>
<comment type="caution">
    <text evidence="13">The sequence shown here is derived from an EMBL/GenBank/DDBJ whole genome shotgun (WGS) entry which is preliminary data.</text>
</comment>
<dbReference type="PANTHER" id="PTHR34820">
    <property type="entry name" value="INNER MEMBRANE PROTEIN YEBZ"/>
    <property type="match status" value="1"/>
</dbReference>
<feature type="transmembrane region" description="Helical" evidence="9">
    <location>
        <begin position="348"/>
        <end position="365"/>
    </location>
</feature>
<name>A0A8J3ENB5_9BACL</name>
<reference evidence="13" key="1">
    <citation type="journal article" date="2014" name="Int. J. Syst. Evol. Microbiol.">
        <title>Complete genome sequence of Corynebacterium casei LMG S-19264T (=DSM 44701T), isolated from a smear-ripened cheese.</title>
        <authorList>
            <consortium name="US DOE Joint Genome Institute (JGI-PGF)"/>
            <person name="Walter F."/>
            <person name="Albersmeier A."/>
            <person name="Kalinowski J."/>
            <person name="Ruckert C."/>
        </authorList>
    </citation>
    <scope>NUCLEOTIDE SEQUENCE</scope>
    <source>
        <strain evidence="13">CGMCC 1.12777</strain>
    </source>
</reference>
<feature type="domain" description="CopC" evidence="11">
    <location>
        <begin position="26"/>
        <end position="120"/>
    </location>
</feature>
<keyword evidence="3 9" id="KW-0812">Transmembrane</keyword>
<feature type="transmembrane region" description="Helical" evidence="9">
    <location>
        <begin position="314"/>
        <end position="336"/>
    </location>
</feature>
<evidence type="ECO:0000256" key="2">
    <source>
        <dbReference type="ARBA" id="ARBA00022475"/>
    </source>
</evidence>